<dbReference type="InterPro" id="IPR027104">
    <property type="entry name" value="Prp3"/>
</dbReference>
<accession>A0AAU9SF96</accession>
<name>A0AAU9SF96_THLAR</name>
<dbReference type="AlphaFoldDB" id="A0AAU9SF96"/>
<keyword evidence="3" id="KW-0508">mRNA splicing</keyword>
<feature type="domain" description="F-box associated beta-propeller type 3" evidence="7">
    <location>
        <begin position="80"/>
        <end position="340"/>
    </location>
</feature>
<keyword evidence="2" id="KW-0507">mRNA processing</keyword>
<evidence type="ECO:0000256" key="3">
    <source>
        <dbReference type="ARBA" id="ARBA00023187"/>
    </source>
</evidence>
<dbReference type="GO" id="GO:0046540">
    <property type="term" value="C:U4/U6 x U5 tri-snRNP complex"/>
    <property type="evidence" value="ECO:0007669"/>
    <property type="project" value="InterPro"/>
</dbReference>
<dbReference type="InterPro" id="IPR017451">
    <property type="entry name" value="F-box-assoc_interact_dom"/>
</dbReference>
<proteinExistence type="predicted"/>
<keyword evidence="4" id="KW-0539">Nucleus</keyword>
<evidence type="ECO:0000256" key="1">
    <source>
        <dbReference type="ARBA" id="ARBA00004123"/>
    </source>
</evidence>
<dbReference type="NCBIfam" id="TIGR01640">
    <property type="entry name" value="F_box_assoc_1"/>
    <property type="match status" value="1"/>
</dbReference>
<organism evidence="9 10">
    <name type="scientific">Thlaspi arvense</name>
    <name type="common">Field penny-cress</name>
    <dbReference type="NCBI Taxonomy" id="13288"/>
    <lineage>
        <taxon>Eukaryota</taxon>
        <taxon>Viridiplantae</taxon>
        <taxon>Streptophyta</taxon>
        <taxon>Embryophyta</taxon>
        <taxon>Tracheophyta</taxon>
        <taxon>Spermatophyta</taxon>
        <taxon>Magnoliopsida</taxon>
        <taxon>eudicotyledons</taxon>
        <taxon>Gunneridae</taxon>
        <taxon>Pentapetalae</taxon>
        <taxon>rosids</taxon>
        <taxon>malvids</taxon>
        <taxon>Brassicales</taxon>
        <taxon>Brassicaceae</taxon>
        <taxon>Thlaspideae</taxon>
        <taxon>Thlaspi</taxon>
    </lineage>
</organism>
<evidence type="ECO:0000256" key="5">
    <source>
        <dbReference type="SAM" id="MobiDB-lite"/>
    </source>
</evidence>
<reference evidence="9 10" key="1">
    <citation type="submission" date="2022-03" db="EMBL/GenBank/DDBJ databases">
        <authorList>
            <person name="Nunn A."/>
            <person name="Chopra R."/>
            <person name="Nunn A."/>
            <person name="Contreras Garrido A."/>
        </authorList>
    </citation>
    <scope>NUCLEOTIDE SEQUENCE [LARGE SCALE GENOMIC DNA]</scope>
</reference>
<sequence length="550" mass="62944">MKRGRRKNRRQEQDLRLKECHSIVSLRGSNQIEIMDAKGEKPLASRRRSGRSDVCEVPLDVVIEVLLRLPPKSMLKFNGTACVYNSTTGQHLTLPAVQPDIDASKSKTRKDTRYYIGYDPVNDQYKLVCTIAISSGFYVDVKSEHWVLLLEAGGGSWRKVVPVESSYHPHVPSKQVWSTSNGSVLHYTAWIDEYTCAVVSFDVRSEELTTIPVPEEDEEEATWKKKGLVEYGGEIAVFDHTSLEDEGLVDLWVLEDAGEKKWSEKKRLVLQPCQRGLVTVDEGSELVVKGTTQDGKVIFAPLKMHSSQLYILFYDLQRNDLRKVEIKGVPPLWSDKDCYFGLRLMMDENTLLISSAPMLSMEEKYTLRYTGGMVPDVNQGIYRLTEHTILLQILMYKKGFLLLDSLTLLQSMNMMRWLYLVERRVAKEKEKQEMVRRGLLEPPKAKGEKMSNLMKVLASEASSKKEIRTAAAEREQAYTDRNAARKLTREKKERKLFDDPTTQVYKIKKLSHPKTRFKVEMNARQNTLTECSVVVMTDGMSVVVVENHTF</sequence>
<feature type="region of interest" description="Disordered" evidence="5">
    <location>
        <begin position="472"/>
        <end position="495"/>
    </location>
</feature>
<dbReference type="Pfam" id="PF08572">
    <property type="entry name" value="PRP3"/>
    <property type="match status" value="1"/>
</dbReference>
<dbReference type="PANTHER" id="PTHR14212">
    <property type="entry name" value="U4/U6-ASSOCIATED RNA SPLICING FACTOR-RELATED"/>
    <property type="match status" value="1"/>
</dbReference>
<keyword evidence="10" id="KW-1185">Reference proteome</keyword>
<evidence type="ECO:0000256" key="2">
    <source>
        <dbReference type="ARBA" id="ARBA00022664"/>
    </source>
</evidence>
<feature type="domain" description="Small nuclear ribonucleoprotein Prp3 C-terminal" evidence="6">
    <location>
        <begin position="504"/>
        <end position="546"/>
    </location>
</feature>
<evidence type="ECO:0000313" key="10">
    <source>
        <dbReference type="Proteomes" id="UP000836841"/>
    </source>
</evidence>
<evidence type="ECO:0008006" key="11">
    <source>
        <dbReference type="Google" id="ProtNLM"/>
    </source>
</evidence>
<dbReference type="PANTHER" id="PTHR14212:SF0">
    <property type="entry name" value="U4_U6 SMALL NUCLEAR RIBONUCLEOPROTEIN PRP3"/>
    <property type="match status" value="1"/>
</dbReference>
<dbReference type="EMBL" id="OU466861">
    <property type="protein sequence ID" value="CAH2064023.1"/>
    <property type="molecule type" value="Genomic_DNA"/>
</dbReference>
<dbReference type="Proteomes" id="UP000836841">
    <property type="component" value="Chromosome 5"/>
</dbReference>
<protein>
    <recommendedName>
        <fullName evidence="11">F-box associated domain-containing protein</fullName>
    </recommendedName>
</protein>
<dbReference type="InterPro" id="IPR013187">
    <property type="entry name" value="F-box-assoc_dom_typ3"/>
</dbReference>
<feature type="domain" description="Pre-mRNA-splicing factor 3" evidence="8">
    <location>
        <begin position="422"/>
        <end position="488"/>
    </location>
</feature>
<dbReference type="Pfam" id="PF06544">
    <property type="entry name" value="Prp3_C"/>
    <property type="match status" value="1"/>
</dbReference>
<evidence type="ECO:0000259" key="7">
    <source>
        <dbReference type="Pfam" id="PF08268"/>
    </source>
</evidence>
<dbReference type="InterPro" id="IPR013881">
    <property type="entry name" value="Pre-mRNA_splic_Prp3_dom"/>
</dbReference>
<evidence type="ECO:0000313" key="9">
    <source>
        <dbReference type="EMBL" id="CAH2064023.1"/>
    </source>
</evidence>
<evidence type="ECO:0000256" key="4">
    <source>
        <dbReference type="ARBA" id="ARBA00023242"/>
    </source>
</evidence>
<dbReference type="GO" id="GO:0000398">
    <property type="term" value="P:mRNA splicing, via spliceosome"/>
    <property type="evidence" value="ECO:0007669"/>
    <property type="project" value="InterPro"/>
</dbReference>
<evidence type="ECO:0000259" key="6">
    <source>
        <dbReference type="Pfam" id="PF06544"/>
    </source>
</evidence>
<dbReference type="Pfam" id="PF08268">
    <property type="entry name" value="FBA_3"/>
    <property type="match status" value="1"/>
</dbReference>
<dbReference type="InterPro" id="IPR010541">
    <property type="entry name" value="Prp3_C"/>
</dbReference>
<evidence type="ECO:0000259" key="8">
    <source>
        <dbReference type="Pfam" id="PF08572"/>
    </source>
</evidence>
<gene>
    <name evidence="9" type="ORF">TAV2_LOCUS16925</name>
</gene>
<comment type="subcellular location">
    <subcellularLocation>
        <location evidence="1">Nucleus</location>
    </subcellularLocation>
</comment>